<keyword evidence="3" id="KW-1185">Reference proteome</keyword>
<organism evidence="2 3">
    <name type="scientific">Uabimicrobium amorphum</name>
    <dbReference type="NCBI Taxonomy" id="2596890"/>
    <lineage>
        <taxon>Bacteria</taxon>
        <taxon>Pseudomonadati</taxon>
        <taxon>Planctomycetota</taxon>
        <taxon>Candidatus Uabimicrobiia</taxon>
        <taxon>Candidatus Uabimicrobiales</taxon>
        <taxon>Candidatus Uabimicrobiaceae</taxon>
        <taxon>Candidatus Uabimicrobium</taxon>
    </lineage>
</organism>
<feature type="transmembrane region" description="Helical" evidence="1">
    <location>
        <begin position="48"/>
        <end position="67"/>
    </location>
</feature>
<keyword evidence="1" id="KW-0812">Transmembrane</keyword>
<feature type="transmembrane region" description="Helical" evidence="1">
    <location>
        <begin position="7"/>
        <end position="28"/>
    </location>
</feature>
<dbReference type="InterPro" id="IPR036514">
    <property type="entry name" value="SGNH_hydro_sf"/>
</dbReference>
<keyword evidence="1" id="KW-1133">Transmembrane helix</keyword>
<proteinExistence type="predicted"/>
<accession>A0A5S9II88</accession>
<evidence type="ECO:0000313" key="3">
    <source>
        <dbReference type="Proteomes" id="UP000326354"/>
    </source>
</evidence>
<reference evidence="2 3" key="1">
    <citation type="submission" date="2019-08" db="EMBL/GenBank/DDBJ databases">
        <title>Complete genome sequence of Candidatus Uab amorphum.</title>
        <authorList>
            <person name="Shiratori T."/>
            <person name="Suzuki S."/>
            <person name="Kakizawa Y."/>
            <person name="Ishida K."/>
        </authorList>
    </citation>
    <scope>NUCLEOTIDE SEQUENCE [LARGE SCALE GENOMIC DNA]</scope>
    <source>
        <strain evidence="2 3">SRT547</strain>
    </source>
</reference>
<dbReference type="EMBL" id="AP019860">
    <property type="protein sequence ID" value="BBM81956.1"/>
    <property type="molecule type" value="Genomic_DNA"/>
</dbReference>
<sequence>MYSASKISRVLLFWAIFFLTNALFYNYFFLDFLNTRYFHFSHFSASKYKIFCVEFIYLLIGFTLFYISFSIKTTAMNHFWQYAFIFASSILSLFVICELALVPFVDLRSIYTKDDIRGWKLQANAKGRILGMPFSINAKGVRGKEIDYKRSQSYRILYLGDSVTFGFMIEKDRDTLPYQIENCLKKHRVNVETINAGVCGYAPSQEYDYLVKEGIKYNPHLVVISVVLNDVTDNIFFENLGDNIAGFESLAQDNIFTYSRFLLLLKMLYVSKTKRQNYFAVNRELCDSPQNDKFAQYLAQTKTELLQIQRFCRSHNIKTLFVFFPCQYQLSKKPSHITPQVILQQDLSFLDLYNPFYQAQNEKPIYYRDFWHPTIKGYHLAAQEISSHLLPTIPKVYFTSRH</sequence>
<dbReference type="RefSeq" id="WP_173013072.1">
    <property type="nucleotide sequence ID" value="NZ_AP019860.1"/>
</dbReference>
<protein>
    <submittedName>
        <fullName evidence="2">Uncharacterized protein</fullName>
    </submittedName>
</protein>
<keyword evidence="1" id="KW-0472">Membrane</keyword>
<feature type="transmembrane region" description="Helical" evidence="1">
    <location>
        <begin position="79"/>
        <end position="105"/>
    </location>
</feature>
<dbReference type="Gene3D" id="3.40.50.1110">
    <property type="entry name" value="SGNH hydrolase"/>
    <property type="match status" value="1"/>
</dbReference>
<dbReference type="Proteomes" id="UP000326354">
    <property type="component" value="Chromosome"/>
</dbReference>
<gene>
    <name evidence="2" type="ORF">UABAM_00299</name>
</gene>
<dbReference type="GO" id="GO:0016788">
    <property type="term" value="F:hydrolase activity, acting on ester bonds"/>
    <property type="evidence" value="ECO:0007669"/>
    <property type="project" value="UniProtKB-ARBA"/>
</dbReference>
<evidence type="ECO:0000256" key="1">
    <source>
        <dbReference type="SAM" id="Phobius"/>
    </source>
</evidence>
<dbReference type="KEGG" id="uam:UABAM_00299"/>
<dbReference type="SUPFAM" id="SSF52266">
    <property type="entry name" value="SGNH hydrolase"/>
    <property type="match status" value="1"/>
</dbReference>
<dbReference type="AlphaFoldDB" id="A0A5S9II88"/>
<dbReference type="CDD" id="cd00229">
    <property type="entry name" value="SGNH_hydrolase"/>
    <property type="match status" value="1"/>
</dbReference>
<evidence type="ECO:0000313" key="2">
    <source>
        <dbReference type="EMBL" id="BBM81956.1"/>
    </source>
</evidence>
<name>A0A5S9II88_UABAM</name>